<feature type="coiled-coil region" evidence="1">
    <location>
        <begin position="730"/>
        <end position="757"/>
    </location>
</feature>
<feature type="compositionally biased region" description="Basic and acidic residues" evidence="2">
    <location>
        <begin position="2133"/>
        <end position="2161"/>
    </location>
</feature>
<feature type="compositionally biased region" description="Polar residues" evidence="2">
    <location>
        <begin position="4463"/>
        <end position="4476"/>
    </location>
</feature>
<feature type="coiled-coil region" evidence="1">
    <location>
        <begin position="327"/>
        <end position="498"/>
    </location>
</feature>
<evidence type="ECO:0000256" key="1">
    <source>
        <dbReference type="SAM" id="Coils"/>
    </source>
</evidence>
<feature type="compositionally biased region" description="Low complexity" evidence="2">
    <location>
        <begin position="3295"/>
        <end position="3306"/>
    </location>
</feature>
<dbReference type="PANTHER" id="PTHR23159">
    <property type="entry name" value="CENTROSOMAL PROTEIN 2"/>
    <property type="match status" value="1"/>
</dbReference>
<feature type="region of interest" description="Disordered" evidence="2">
    <location>
        <begin position="4376"/>
        <end position="4397"/>
    </location>
</feature>
<feature type="coiled-coil region" evidence="1">
    <location>
        <begin position="2507"/>
        <end position="2581"/>
    </location>
</feature>
<evidence type="ECO:0000313" key="3">
    <source>
        <dbReference type="EMBL" id="CAF0750937.1"/>
    </source>
</evidence>
<feature type="region of interest" description="Disordered" evidence="2">
    <location>
        <begin position="2133"/>
        <end position="2178"/>
    </location>
</feature>
<feature type="compositionally biased region" description="Basic and acidic residues" evidence="2">
    <location>
        <begin position="4254"/>
        <end position="4263"/>
    </location>
</feature>
<protein>
    <submittedName>
        <fullName evidence="3">Uncharacterized protein</fullName>
    </submittedName>
</protein>
<feature type="coiled-coil region" evidence="1">
    <location>
        <begin position="847"/>
        <end position="917"/>
    </location>
</feature>
<name>A0A813P9G0_ADIRI</name>
<feature type="coiled-coil region" evidence="1">
    <location>
        <begin position="3453"/>
        <end position="3661"/>
    </location>
</feature>
<feature type="coiled-coil region" evidence="1">
    <location>
        <begin position="1043"/>
        <end position="1070"/>
    </location>
</feature>
<feature type="region of interest" description="Disordered" evidence="2">
    <location>
        <begin position="4154"/>
        <end position="4174"/>
    </location>
</feature>
<feature type="compositionally biased region" description="Basic and acidic residues" evidence="2">
    <location>
        <begin position="4376"/>
        <end position="4388"/>
    </location>
</feature>
<feature type="coiled-coil region" evidence="1">
    <location>
        <begin position="2827"/>
        <end position="2958"/>
    </location>
</feature>
<organism evidence="3 4">
    <name type="scientific">Adineta ricciae</name>
    <name type="common">Rotifer</name>
    <dbReference type="NCBI Taxonomy" id="249248"/>
    <lineage>
        <taxon>Eukaryota</taxon>
        <taxon>Metazoa</taxon>
        <taxon>Spiralia</taxon>
        <taxon>Gnathifera</taxon>
        <taxon>Rotifera</taxon>
        <taxon>Eurotatoria</taxon>
        <taxon>Bdelloidea</taxon>
        <taxon>Adinetida</taxon>
        <taxon>Adinetidae</taxon>
        <taxon>Adineta</taxon>
    </lineage>
</organism>
<gene>
    <name evidence="3" type="ORF">EDS130_LOCUS2280</name>
</gene>
<feature type="coiled-coil region" evidence="1">
    <location>
        <begin position="3395"/>
        <end position="3429"/>
    </location>
</feature>
<keyword evidence="1" id="KW-0175">Coiled coil</keyword>
<feature type="compositionally biased region" description="Polar residues" evidence="2">
    <location>
        <begin position="4484"/>
        <end position="4493"/>
    </location>
</feature>
<feature type="coiled-coil region" evidence="1">
    <location>
        <begin position="4872"/>
        <end position="4935"/>
    </location>
</feature>
<comment type="caution">
    <text evidence="3">The sequence shown here is derived from an EMBL/GenBank/DDBJ whole genome shotgun (WGS) entry which is preliminary data.</text>
</comment>
<sequence length="5129" mass="596093">MLKPERVTFSADDEEFNQFANRDQLNSILDHSLVHYSTDFKRTEQQPPTSIRHSHSLDEFSSITMTSQQQQQQQQQEINHEPPTSAPPSVISDQTSLLNESNLHQLDALTLQQLAIGTSHYPSNRNEDDMKASSTHSTSLIEIQKEVDRVKQMKYGRTYSSPTSSLCSRLTTNPFNGSTSNIDVSSITHPINFNEQTSQINHLPFSSTYITSIPESVVPASNSSVTNEIHFIPINSIESPTIEDREVFETFHTKSSSMPGIAIRQPGNSLNLDMSTSETDLIASLHRSVSKQGLDNQSEHGTTYSGVSDDLIFVEWDKERSLFQDYINSLRTEIRVLLQERAEYQKQVETVNNNLSEHKRLNVAQISTDQNKLDLLQKSMAEKNLVLEQMQKEYENLKEKNSNLTRKISVLRCDAKSQSGVIDELKQKIAELTVDVQNHMLVKHRLEVSMMNLESDCKLIDAERLRLTNEIKSIQVNRQDLEKLLQQANVQIAEQGSTIEMLRSDNIQVRSQLSATQRRMLQEKQQVMDYLRQIENDLVEKEQVKQREAILRRDFEKLQSTQQQSRQEIEQFTAKIRQDKQKLDQLEQERLQLLKTIENMDENKIQLESELNSYKSATKRLYTHFKLPFDSVHSIDQLLPMIEDRYRTEQVAQARIHHVQLVQSTSDSNSQRETEETRQLREELVAMDVRLKQLNEANQAWQQYQQNQLEMLQGRLKLDDITHLSFEDIVQQIENRLDDYHNEINELRNKTNVANEIIHRSQDTQTDQNEEYQDEKLQNDPPSNISHYENEIRELQENLAALTAQNTQLDEANRAWSQFHQTQLDSFRDKIQRSYRLNDIVTFDDIAQQVLDKLDKLKTERNLLKQQLQAAEKVNDELRTGAKDETQRMKDNYDATINDLTQQVTIFKQQNDQLEIEKYALNQQLESQFLLYVKQERNTPTPDSTKGDAQLRRKSKRSSPIGEAQVHSISPVRASPSPAQDQQLQQLRDNLDLLTSRCAQLDEANQAWQLYHQTQFTTFVNLMHDVLSIDDSSSLDQAAQHIIEQIVKERDDFHQRYATLQQENDSLRTESTTKLEELDQFYKNAIDELNQQLLLKDTSQQTHIDSLRNQLASSLSTDSNSSLDELIQQIAEQVKAQKFDFDEKYQALERENEELRLESARNLESIRESYENTVNELNQELSAVKEAYDQLNVEKQILEKAVSSEAEQQSPLEMKVGSDHKSAEELHNLRGSFELLASQCAQLEEANRAWQTYQQSQGSVFRTKLVDYIPMGESQSFEEMAQVIIDHIMKERNDANDRHLELEKTNNELRLESATNLEAIKESYMNTIDELNRELLSVKEQCEQLNMEKQDLNQQLQKQEQEKVAPKSTPATLLYEVPIHSTTSDVHEETEEIQQLRKNFIELTSQYAVLNEANRAWQDYHQTQLNDFRAKIQDHFQIDSDASYDDIAQLIVDQITTEREQFSKQYQTLENANNALQSEFNNENKEFAATKQQYQQMFDEKDKLLHQLENPTVAENQHQNTQTSDSENVDLCQQQAGMPELRENLTSLTNQLDETIHSWQQFEHKQLELLKNLLPFSDKTSLEDIVQEIIVHISQLTKELETSKENESELNQRFEQLREESQMEDIKMKEDLVVLQNQCTELDNANRAWQSFYDQQIEIVKNKLQEYISFTENSTFDEMIQLIVDEFEQMTQLTDNSQSDSMANNLDSVKKELSDSRGNEKDLLQQISTLQYDCQNFEQRLKDNQHFIESLNSRLKDLTEENEQVKRQAEECQQKNELLLSDNLNLTSRLTDFERTGTPSDMSTSILQKQARLTPVSELQIHRTTPVRSASSLDVDEEIQQLRTNLTAITTRCAQLDDANHAWSQYHQQQLDTFRNKLQDLIPLTNDADLEQMAQTILNFVDEVKANSQLDSTRAANNPMHNQNDTLEQLSQKLVDAYKQCEDYRENNTQLLVSKQQLEEQVEAQLQQINSFHLANTNAEELSQLQQYNESLTVENQQLQMKINDMEQRFNQIPSNGFIQRIESPRENVGIHNINRDRDEELQQLRADLSTASARCAALEEANSAWQKYQFDQTESFKQKLQQQIPVLQTLDNTSLDLIGQQVMNYLDQLNEQRDNLIKHNDLLKEEIQLQKQHMERLGSPDTDSRKSQRRSYDRNVREAQVHSISPVRASPSPAQDQQLQQLRDNLDLLTSRCAQLDEANQAWQLYHQTQFTTFVNLMHDVLSIDDSSSLDQAAQHIIEQIVKERDDFHQRYATLQQENDSLRTESTTKLEELDQFYKNTINKLNEELLTFKDQSQLRRDSTSSDDARTTIASLTDELELTKQSQQTHIDSLRNQLASCLSTDSNSSLDELIQQIAEQVKAQKFDFDEKYQALERENEELRLESARNLESIRESYENTVNELNQELSAVKEAHEQLNVEKQHMETKPLEPVQQTPTQISAGRESEEFRDLRDSFELLASQCAQLEEANRAWQTYQQSQGSVFRTKLVDYIPMGENQSFEEMAQVIIDHIVKERNEFQEKYAELERSSDIFRSEEETVGTQSDDQSMSESVTDLNQELATLKSQCEELEKANKQLLSEKGELNNPLEDRSIVVGHHSAADLSTIDEVTESHSLMFPIETDEMRQIRADLDSMSSQLAEMNESNQNELDLFIAKVQSWISLTPSSTLNEIANQIHKHFEEQKEKMSQRTDFASQTPAAPENVHVAVETIRLTYDHHQTQTDSIQVAHQKIQTESFEQLLAESEERNMFTAEEDDERLRDYIDELSLTPIQDLPDRLHKECQQILSKQNLSPSSYTDQDLNYLALLTVHLLYNQHLTDDAKHLYNETLIRALKQEYELINNEKLDYIEKYHSLEDKLRQELNLNEKVYDKLQNKYDELLEQSELERLHSKKSIDDLSEQHSIREKQFEFNLFNLHQENEKLKQSIHQLEECQQKVSVEDYEQLRQDYDELINENELLKEYNSQMYQEKLQDNKENDVTTTKVSHDIEIQCYLVEEFRPTQTEGSVWNNDWEEEHTLQHPSTHKLLLEKLSKDDEIKRLKAIILEMEHENSQKLQTTPQPTDTDSSTHDIGIHCSLQSPSTSSSAQAGMEHEVDSTIQTDLAESEENDWNSQMSTFEIASEVDNMTTVTSEHPFKRTMDMETQTDEPAQEKLVQVNTKLKRALQTIKDKIHQAVFDQPELFSTAGDDTIERLDHLIVTIGNQATQIEDFQNERLELLDKLQGAETLLHLSSQERVDVVEYENQIRSLTSERDDLLERNKKLEDELQEVQPHGEAASPEPRSSSDNSTQTAIIPEQLAQEEQQQTSSPESPKLKDRESLTFTDRVFGYLSTSETVDIVDNETQTDELPQDKISQVNTKLKRALQTIKDKIYHMVIERPDLFTETNDDTIERLECLINTVGNQEAYIENLRAECGQAQREIDELKGLLRASRDELDYERSVRTEQLVSNSDDKNLSLIEDCQRQILQLHKKLSSNEDERTLLRERLNEVELELKKSTDNHESTIVMYEEQFATLVKERDQAVEENAMQLSEKLHEIQKLQEELNQLKESSAAAQVNQSSSEEEIKSLQEVIEQKSNELKDLTDRYQALSSLLDTQNDVEKQKKEMEEQLMHCQSQIASLTRERSQLLEEVQKNTGESDKPTDAQQYEKLVKLNSKLKRALQAFKDKICRLVIARPDLFVNIGEETTERFDHLLYTVEHQATRIDLLQAELTESEELYRENIRKLQSSLEKYENQRDYGQSGTQEHLVFPAPTTEHVTTTSTSPMKDYNKQIKKLRQKLTANENDQAELRQRLDEVELELKKTSDEHTAAIAKYEEQLQALVKERNAVIELHAIRSAESKNEIEHLQDELKQSPTTGLIDRASPADVKSLQDIIQQQSDELRDLSDRYLALSSYVESYDDFGRQKKEMNGRIAEYVSQIESLIQEREILVDEAEKNAILLAQIDDDKRSGDHNHEKLAKVNQKLKRALQSIRDKIHRVADERPEFFENVGDDTSERLDHLILFIDHQASQINALQSELDQSQEQYRDEIRELQNALEVFQTQIHRNHPSLKSEQPDHETTSPSEISTYISSSVFESEQHQPEINQLREKLSANEDERNLMRNRLTDVELEFRKTLDECASTLSIYEQKIQSLVQERDGLIEQHTVQSAENQREIERLQNELSLSRQPTAPAHKSDDDISARREMLEKQTKRRQDVSEKYMNLLSQLDSNIYLQTELDKLGRETEEHLMNYERQIESLVREREALLDEKRKNTSSAVTTAENEKPAGDPQHEKLAKLNSKLKRALQTVKEKVQRVVLERPELFTNVGEETNERLDHLIHTVEKQATQIGLLQNDLETAEERLQEIIRQCNESVEFYRKEAAKERQSTPQESLTPTTVITRKVEPDHSERTQEIHSKQTSNDDQWNDWSSESIHCADERVQFRDADVQCELLVDRPPSIHEVSELTENRPASVTSRLFGALRNIATSLSEEPSVNDWNDQNSPLQLPADGQEAQQLTTSPSSTNSLIHNIAHDLHQIVAENPDLFPHSSGDIADDLNQLILIIKNFQKEINELQNSVDKHQQSTNNERPMTTDTLRNPLISSSVFEDHQREIDELKEKLHQNGLTYQREIERLTEERNQATLNSSTAIQSQTDFNDNKYSLIETRLSDCQCQIDVLLRERVALMEQIKHLAHQPTKQNVEIQTLNDQQPSTPSEQRISRRVFEQEMLAWSKESEQLKQFVKQIQVENKKLKDIILKFERLTQDYTQENERLKQENHHLALLSYSSVQSTDESVSSDTDICYLTLKWLTYEVAERTFDGSEPPSITVDSNDPYLKQRLIDTERHLKSIRIQNQKLKKQLETYTIQFKHIQHETNVKNQELTLLKTEADRLRTSETQYRLEADRLKADLQCDQVKIQQLEREIIDLKRETNQLDNYSTNNLRELLELKERELNALKEKLDYTMKAHQLELQEAIKANQFSLDNVQRFEQLDHQHQTKRKELETRLGKFCQMIRPLIDNQHLFRQNSIIDINELQRLITDTEAEEKVTNSLGAIRDCLGLLENQMKDLHHNLIENHARRSSKWKYTVGFECSSCDSQWEVTHDIENLQEACQDPDLFLESSLVEPMSGCSCPLPADLIESDVQLCLDDLLDDVIVRTTVK</sequence>
<feature type="coiled-coil region" evidence="1">
    <location>
        <begin position="1131"/>
        <end position="1208"/>
    </location>
</feature>
<feature type="coiled-coil region" evidence="1">
    <location>
        <begin position="1285"/>
        <end position="1413"/>
    </location>
</feature>
<dbReference type="EMBL" id="CAJNOJ010000005">
    <property type="protein sequence ID" value="CAF0750937.1"/>
    <property type="molecule type" value="Genomic_DNA"/>
</dbReference>
<feature type="region of interest" description="Disordered" evidence="2">
    <location>
        <begin position="4242"/>
        <end position="4263"/>
    </location>
</feature>
<feature type="coiled-coil region" evidence="1">
    <location>
        <begin position="2357"/>
        <end position="2427"/>
    </location>
</feature>
<evidence type="ECO:0000256" key="2">
    <source>
        <dbReference type="SAM" id="MobiDB-lite"/>
    </source>
</evidence>
<proteinExistence type="predicted"/>
<evidence type="ECO:0000313" key="4">
    <source>
        <dbReference type="Proteomes" id="UP000663852"/>
    </source>
</evidence>
<feature type="region of interest" description="Disordered" evidence="2">
    <location>
        <begin position="4463"/>
        <end position="4493"/>
    </location>
</feature>
<dbReference type="OrthoDB" id="10060634at2759"/>
<accession>A0A813P9G0</accession>
<feature type="region of interest" description="Disordered" evidence="2">
    <location>
        <begin position="62"/>
        <end position="92"/>
    </location>
</feature>
<feature type="coiled-coil region" evidence="1">
    <location>
        <begin position="3203"/>
        <end position="3261"/>
    </location>
</feature>
<reference evidence="3" key="1">
    <citation type="submission" date="2021-02" db="EMBL/GenBank/DDBJ databases">
        <authorList>
            <person name="Nowell W R."/>
        </authorList>
    </citation>
    <scope>NUCLEOTIDE SEQUENCE</scope>
</reference>
<feature type="coiled-coil region" evidence="1">
    <location>
        <begin position="1920"/>
        <end position="2009"/>
    </location>
</feature>
<feature type="region of interest" description="Disordered" evidence="2">
    <location>
        <begin position="761"/>
        <end position="782"/>
    </location>
</feature>
<dbReference type="Proteomes" id="UP000663852">
    <property type="component" value="Unassembled WGS sequence"/>
</dbReference>
<dbReference type="PANTHER" id="PTHR23159:SF31">
    <property type="entry name" value="CENTROSOME-ASSOCIATED PROTEIN CEP250 ISOFORM X1"/>
    <property type="match status" value="1"/>
</dbReference>
<feature type="coiled-coil region" evidence="1">
    <location>
        <begin position="3759"/>
        <end position="4036"/>
    </location>
</feature>
<feature type="coiled-coil region" evidence="1">
    <location>
        <begin position="2239"/>
        <end position="2266"/>
    </location>
</feature>
<feature type="region of interest" description="Disordered" evidence="2">
    <location>
        <begin position="3261"/>
        <end position="3313"/>
    </location>
</feature>
<feature type="coiled-coil region" evidence="1">
    <location>
        <begin position="4077"/>
        <end position="4154"/>
    </location>
</feature>
<feature type="coiled-coil region" evidence="1">
    <location>
        <begin position="541"/>
        <end position="617"/>
    </location>
</feature>
<feature type="coiled-coil region" evidence="1">
    <location>
        <begin position="1593"/>
        <end position="1624"/>
    </location>
</feature>
<feature type="compositionally biased region" description="Polar residues" evidence="2">
    <location>
        <begin position="3276"/>
        <end position="3287"/>
    </location>
</feature>
<feature type="region of interest" description="Disordered" evidence="2">
    <location>
        <begin position="937"/>
        <end position="983"/>
    </location>
</feature>
<feature type="coiled-coil region" evidence="1">
    <location>
        <begin position="4809"/>
        <end position="4843"/>
    </location>
</feature>
<feature type="coiled-coil region" evidence="1">
    <location>
        <begin position="1452"/>
        <end position="1493"/>
    </location>
</feature>
<feature type="coiled-coil region" evidence="1">
    <location>
        <begin position="1741"/>
        <end position="1782"/>
    </location>
</feature>
<feature type="coiled-coil region" evidence="1">
    <location>
        <begin position="4528"/>
        <end position="4555"/>
    </location>
</feature>
<feature type="coiled-coil region" evidence="1">
    <location>
        <begin position="785"/>
        <end position="812"/>
    </location>
</feature>